<feature type="transmembrane region" description="Helical" evidence="2">
    <location>
        <begin position="145"/>
        <end position="168"/>
    </location>
</feature>
<dbReference type="PROSITE" id="PS50883">
    <property type="entry name" value="EAL"/>
    <property type="match status" value="1"/>
</dbReference>
<evidence type="ECO:0000259" key="4">
    <source>
        <dbReference type="PROSITE" id="PS50887"/>
    </source>
</evidence>
<feature type="transmembrane region" description="Helical" evidence="2">
    <location>
        <begin position="215"/>
        <end position="236"/>
    </location>
</feature>
<dbReference type="Gene3D" id="3.30.70.270">
    <property type="match status" value="1"/>
</dbReference>
<dbReference type="Proteomes" id="UP000297604">
    <property type="component" value="Unassembled WGS sequence"/>
</dbReference>
<dbReference type="InterPro" id="IPR035919">
    <property type="entry name" value="EAL_sf"/>
</dbReference>
<feature type="compositionally biased region" description="Polar residues" evidence="1">
    <location>
        <begin position="10"/>
        <end position="26"/>
    </location>
</feature>
<dbReference type="PROSITE" id="PS50887">
    <property type="entry name" value="GGDEF"/>
    <property type="match status" value="1"/>
</dbReference>
<feature type="transmembrane region" description="Helical" evidence="2">
    <location>
        <begin position="121"/>
        <end position="138"/>
    </location>
</feature>
<evidence type="ECO:0000313" key="6">
    <source>
        <dbReference type="Proteomes" id="UP000297604"/>
    </source>
</evidence>
<comment type="caution">
    <text evidence="5">The sequence shown here is derived from an EMBL/GenBank/DDBJ whole genome shotgun (WGS) entry which is preliminary data.</text>
</comment>
<dbReference type="RefSeq" id="WP_134445923.1">
    <property type="nucleotide sequence ID" value="NZ_SOFS01000018.1"/>
</dbReference>
<dbReference type="InterPro" id="IPR001633">
    <property type="entry name" value="EAL_dom"/>
</dbReference>
<feature type="transmembrane region" description="Helical" evidence="2">
    <location>
        <begin position="188"/>
        <end position="208"/>
    </location>
</feature>
<feature type="region of interest" description="Disordered" evidence="1">
    <location>
        <begin position="1"/>
        <end position="26"/>
    </location>
</feature>
<dbReference type="CDD" id="cd01949">
    <property type="entry name" value="GGDEF"/>
    <property type="match status" value="1"/>
</dbReference>
<feature type="domain" description="EAL" evidence="3">
    <location>
        <begin position="501"/>
        <end position="754"/>
    </location>
</feature>
<evidence type="ECO:0000256" key="2">
    <source>
        <dbReference type="SAM" id="Phobius"/>
    </source>
</evidence>
<evidence type="ECO:0000313" key="5">
    <source>
        <dbReference type="EMBL" id="TFC20881.1"/>
    </source>
</evidence>
<reference evidence="5 6" key="1">
    <citation type="submission" date="2019-03" db="EMBL/GenBank/DDBJ databases">
        <title>Genomics of glacier-inhabiting Cryobacterium strains.</title>
        <authorList>
            <person name="Liu Q."/>
            <person name="Xin Y.-H."/>
        </authorList>
    </citation>
    <scope>NUCLEOTIDE SEQUENCE [LARGE SCALE GENOMIC DNA]</scope>
    <source>
        <strain evidence="5 6">MDB1-5</strain>
    </source>
</reference>
<evidence type="ECO:0000256" key="1">
    <source>
        <dbReference type="SAM" id="MobiDB-lite"/>
    </source>
</evidence>
<sequence>MTILRGGTRTLKSSPEQTMDASVGQPSSRPLWIMGIPLALYVVMLVGKGGDYSVLVDFVLAELAGLATVVVCWTAVRRADYVRREVTLAAAAVTCNFLGDVSFTISTRFLGGPGSPSVADLFYLAFYGLILASLFVTARRQLRRVPWAAFLNSAVGSVSVAAFMAVLLNPVLVSASAEPVSLETLVNLAYPMLDLLLIAAIAGVAALYGRHAGRAWVSLIGGLVVYAGADVAYALLDGGYSLGTLLDASWAIGLALIAVWVDRASYPVVAAPREPNGVMAFVVPAIATAAGLGILVYATQNHISALAIGLASVTLALAVIPMISRERGLNHLSRTDDLTGLPNRRAMYSDVAARLASDRKQGSALLLLDLDRFKEVNDSLGHDAGDRLLVQVGVRLARELGPLDLLARLGGDEFAILVARNRDGEASALADRLRAALAVPFTLEGISLQTSVSIGIALYPSHGRDLGALMRKADTAMYVAKSTGSGFHVYQSDDDRHSEVRLRTLQELREALVQDQLTLHYQPRIDLDTSEIHAAEARIRWNHPVRGLLHPSEFVDLVEDAGLVRALSEALLVQALDQAAAWRDRGLDLGVAIRLPQAALIDAGLPEHLGAMIANRALPPFVLTLEISEEFLLADQSRARAVLNRLRGQGVRMSIDDFGTGYSSLALLRDLAIDELRLDESFIVAMGHDERSSTLVNSAIALAHSLGLRMVAEGVDSDEAYEALVRFGCDSAQGSLLCVPLPATEFDAWLTARLVAEQTRE</sequence>
<dbReference type="Pfam" id="PF00563">
    <property type="entry name" value="EAL"/>
    <property type="match status" value="1"/>
</dbReference>
<feature type="transmembrane region" description="Helical" evidence="2">
    <location>
        <begin position="54"/>
        <end position="76"/>
    </location>
</feature>
<keyword evidence="2" id="KW-0812">Transmembrane</keyword>
<keyword evidence="2" id="KW-1133">Transmembrane helix</keyword>
<dbReference type="SUPFAM" id="SSF55073">
    <property type="entry name" value="Nucleotide cyclase"/>
    <property type="match status" value="1"/>
</dbReference>
<protein>
    <submittedName>
        <fullName evidence="5">EAL domain-containing protein</fullName>
    </submittedName>
</protein>
<dbReference type="InterPro" id="IPR000160">
    <property type="entry name" value="GGDEF_dom"/>
</dbReference>
<dbReference type="InterPro" id="IPR052155">
    <property type="entry name" value="Biofilm_reg_signaling"/>
</dbReference>
<gene>
    <name evidence="5" type="ORF">E3O46_08115</name>
</gene>
<feature type="domain" description="GGDEF" evidence="4">
    <location>
        <begin position="361"/>
        <end position="493"/>
    </location>
</feature>
<dbReference type="InterPro" id="IPR043128">
    <property type="entry name" value="Rev_trsase/Diguanyl_cyclase"/>
</dbReference>
<dbReference type="PANTHER" id="PTHR44757:SF2">
    <property type="entry name" value="BIOFILM ARCHITECTURE MAINTENANCE PROTEIN MBAA"/>
    <property type="match status" value="1"/>
</dbReference>
<accession>A0ABY2IN24</accession>
<feature type="transmembrane region" description="Helical" evidence="2">
    <location>
        <begin position="31"/>
        <end position="48"/>
    </location>
</feature>
<evidence type="ECO:0000259" key="3">
    <source>
        <dbReference type="PROSITE" id="PS50883"/>
    </source>
</evidence>
<proteinExistence type="predicted"/>
<dbReference type="PANTHER" id="PTHR44757">
    <property type="entry name" value="DIGUANYLATE CYCLASE DGCP"/>
    <property type="match status" value="1"/>
</dbReference>
<dbReference type="InterPro" id="IPR029787">
    <property type="entry name" value="Nucleotide_cyclase"/>
</dbReference>
<feature type="transmembrane region" description="Helical" evidence="2">
    <location>
        <begin position="88"/>
        <end position="109"/>
    </location>
</feature>
<dbReference type="CDD" id="cd01948">
    <property type="entry name" value="EAL"/>
    <property type="match status" value="1"/>
</dbReference>
<keyword evidence="6" id="KW-1185">Reference proteome</keyword>
<feature type="transmembrane region" description="Helical" evidence="2">
    <location>
        <begin position="278"/>
        <end position="297"/>
    </location>
</feature>
<dbReference type="SMART" id="SM00052">
    <property type="entry name" value="EAL"/>
    <property type="match status" value="1"/>
</dbReference>
<dbReference type="EMBL" id="SOFS01000018">
    <property type="protein sequence ID" value="TFC20881.1"/>
    <property type="molecule type" value="Genomic_DNA"/>
</dbReference>
<feature type="transmembrane region" description="Helical" evidence="2">
    <location>
        <begin position="303"/>
        <end position="324"/>
    </location>
</feature>
<keyword evidence="2" id="KW-0472">Membrane</keyword>
<dbReference type="SUPFAM" id="SSF141868">
    <property type="entry name" value="EAL domain-like"/>
    <property type="match status" value="1"/>
</dbReference>
<name>A0ABY2IN24_9MICO</name>
<dbReference type="SMART" id="SM00267">
    <property type="entry name" value="GGDEF"/>
    <property type="match status" value="1"/>
</dbReference>
<dbReference type="Gene3D" id="3.20.20.450">
    <property type="entry name" value="EAL domain"/>
    <property type="match status" value="1"/>
</dbReference>
<organism evidence="5 6">
    <name type="scientific">Cryobacterium glucosi</name>
    <dbReference type="NCBI Taxonomy" id="1259175"/>
    <lineage>
        <taxon>Bacteria</taxon>
        <taxon>Bacillati</taxon>
        <taxon>Actinomycetota</taxon>
        <taxon>Actinomycetes</taxon>
        <taxon>Micrococcales</taxon>
        <taxon>Microbacteriaceae</taxon>
        <taxon>Cryobacterium</taxon>
    </lineage>
</organism>
<dbReference type="NCBIfam" id="TIGR00254">
    <property type="entry name" value="GGDEF"/>
    <property type="match status" value="1"/>
</dbReference>
<dbReference type="Pfam" id="PF00990">
    <property type="entry name" value="GGDEF"/>
    <property type="match status" value="1"/>
</dbReference>